<dbReference type="EMBL" id="AP017372">
    <property type="protein sequence ID" value="BAU57032.1"/>
    <property type="molecule type" value="Genomic_DNA"/>
</dbReference>
<dbReference type="AlphaFoldDB" id="A0A0X8X8M4"/>
<dbReference type="KEGG" id="hhk:HH1059_03570"/>
<keyword evidence="4" id="KW-1185">Reference proteome</keyword>
<dbReference type="Gene3D" id="3.30.470.20">
    <property type="entry name" value="ATP-grasp fold, B domain"/>
    <property type="match status" value="1"/>
</dbReference>
<proteinExistence type="predicted"/>
<dbReference type="PANTHER" id="PTHR43615:SF1">
    <property type="entry name" value="PPDK_N DOMAIN-CONTAINING PROTEIN"/>
    <property type="match status" value="1"/>
</dbReference>
<evidence type="ECO:0000259" key="2">
    <source>
        <dbReference type="Pfam" id="PF01326"/>
    </source>
</evidence>
<dbReference type="PANTHER" id="PTHR43615">
    <property type="entry name" value="PHOSPHOENOLPYRUVATE SYNTHASE-RELATED"/>
    <property type="match status" value="1"/>
</dbReference>
<feature type="domain" description="Pyruvate phosphate dikinase AMP/ATP-binding" evidence="2">
    <location>
        <begin position="290"/>
        <end position="377"/>
    </location>
</feature>
<reference evidence="3" key="1">
    <citation type="submission" date="2016-02" db="EMBL/GenBank/DDBJ databases">
        <title>Halorhodospira halochloris DSM-1059 complete genome, version 2.</title>
        <authorList>
            <person name="Tsukatani Y."/>
        </authorList>
    </citation>
    <scope>NUCLEOTIDE SEQUENCE</scope>
    <source>
        <strain evidence="3">DSM 1059</strain>
    </source>
</reference>
<sequence length="1035" mass="113625">MIESRREEQQHRGYAEKSDENMWRLIVLGAGAPHRGTAPTALHEPYTGTSVLQWLVDVADCTTAQAIFVAGYQSGAISAHYPDLRMVENPYWAETGSGVSLLVAPLNAQEPILVSYGDILYRDWLVEHLRDSRAPIAIAWDSAWRTRYSGRSEEDLVRCEKVAVANGQAVRLGADIPVDWADGEFIGLVYFAPEAVDRLRRLQEHMPESLRTVHLSGLIEYLRAEGLTVEAVDARGDWAEVNEPRDIAHFVLGTKAETLSRLRGMVRSATILDQVAFTVADWQQNPADCLQRVRHQLGAQSLVVRSSARSEDAFTASNAGAYHSVLGVDPDNDLQAAIEQVIGSYAGIQDDDQVLVQPMLADVAISGVAFTRTLERGAPWYVINYEREGNTEGITSGSSENHATLLHRRGAEISELPDPRLQGVLTALQEVEGLLGFDALDVEFAIDDSDRVHILQVRPIAVDRAAEGVGDEACHEALAEAHQAWQRLAPSPPQLPGATPPLYGVMPDWNPAEIIGTAPGQLAESLYRELVMDEVWAQQRAEYGYRDVRPAPLLVSFAGRPFVDVRASFASFIPASVSEPVADKLLRFYVDWLRARPQLHDKVEFEVVPTCLAPGFTGWEERLRREAGLCEAEVAELRAGLHGITAHAFTRSEQDLAAIEHLAERFERIQHTELDPLERARLLLDDCRRLGTLPFAHLARSGFVAVTLLRGAEATGAISAAARESFLSTLRTVSHQLTTDARATADGSMAWTDFVERYGHLRPGTYDIHSPRYDADPERFLRPLIEHAKEAELEEADATAWERERDAFLEALAELELPATAEVVETFLRQAIEGREYAKFVFSRNLSAALEALAAFGAEHGLSRSELADLPLSDLLATRDARRPGTDSIAALRAQAAANREARQIAEACELPPLIGGAEQLDAFLLDADRPNFVGASAVTAEAIDLARHSADEPPPIAGRIALIPQADPGYDWLFGQGIAGLITLFGGANSHMAIRAAEFGLPAAIGVGEQRYREVAQARVLELDPPRQILRVIR</sequence>
<evidence type="ECO:0000313" key="4">
    <source>
        <dbReference type="Proteomes" id="UP000218890"/>
    </source>
</evidence>
<dbReference type="InterPro" id="IPR051549">
    <property type="entry name" value="PEP_Utilizing_Enz"/>
</dbReference>
<dbReference type="SUPFAM" id="SSF53448">
    <property type="entry name" value="Nucleotide-diphospho-sugar transferases"/>
    <property type="match status" value="1"/>
</dbReference>
<gene>
    <name evidence="3" type="ORF">HH1059_03570</name>
</gene>
<protein>
    <submittedName>
        <fullName evidence="3">Phosphoenolpyruvate synthase</fullName>
    </submittedName>
</protein>
<dbReference type="InterPro" id="IPR008279">
    <property type="entry name" value="PEP-util_enz_mobile_dom"/>
</dbReference>
<dbReference type="InterPro" id="IPR036637">
    <property type="entry name" value="Phosphohistidine_dom_sf"/>
</dbReference>
<name>A0A0X8X8M4_HALHR</name>
<dbReference type="SUPFAM" id="SSF52009">
    <property type="entry name" value="Phosphohistidine domain"/>
    <property type="match status" value="1"/>
</dbReference>
<dbReference type="Gene3D" id="3.50.30.10">
    <property type="entry name" value="Phosphohistidine domain"/>
    <property type="match status" value="1"/>
</dbReference>
<dbReference type="Pfam" id="PF00391">
    <property type="entry name" value="PEP-utilizers"/>
    <property type="match status" value="1"/>
</dbReference>
<dbReference type="InterPro" id="IPR002192">
    <property type="entry name" value="PPDK_AMP/ATP-bd"/>
</dbReference>
<organism evidence="3 4">
    <name type="scientific">Halorhodospira halochloris</name>
    <name type="common">Ectothiorhodospira halochloris</name>
    <dbReference type="NCBI Taxonomy" id="1052"/>
    <lineage>
        <taxon>Bacteria</taxon>
        <taxon>Pseudomonadati</taxon>
        <taxon>Pseudomonadota</taxon>
        <taxon>Gammaproteobacteria</taxon>
        <taxon>Chromatiales</taxon>
        <taxon>Ectothiorhodospiraceae</taxon>
        <taxon>Halorhodospira</taxon>
    </lineage>
</organism>
<dbReference type="InterPro" id="IPR029044">
    <property type="entry name" value="Nucleotide-diphossugar_trans"/>
</dbReference>
<dbReference type="SUPFAM" id="SSF56059">
    <property type="entry name" value="Glutathione synthetase ATP-binding domain-like"/>
    <property type="match status" value="1"/>
</dbReference>
<dbReference type="Gene3D" id="3.90.550.10">
    <property type="entry name" value="Spore Coat Polysaccharide Biosynthesis Protein SpsA, Chain A"/>
    <property type="match status" value="1"/>
</dbReference>
<dbReference type="GO" id="GO:0016301">
    <property type="term" value="F:kinase activity"/>
    <property type="evidence" value="ECO:0007669"/>
    <property type="project" value="InterPro"/>
</dbReference>
<dbReference type="RefSeq" id="WP_231901995.1">
    <property type="nucleotide sequence ID" value="NZ_AP017372.2"/>
</dbReference>
<dbReference type="GO" id="GO:0005524">
    <property type="term" value="F:ATP binding"/>
    <property type="evidence" value="ECO:0007669"/>
    <property type="project" value="InterPro"/>
</dbReference>
<evidence type="ECO:0000313" key="3">
    <source>
        <dbReference type="EMBL" id="BAU57032.1"/>
    </source>
</evidence>
<evidence type="ECO:0000259" key="1">
    <source>
        <dbReference type="Pfam" id="PF00391"/>
    </source>
</evidence>
<accession>A0A0X8X8M4</accession>
<dbReference type="Pfam" id="PF01326">
    <property type="entry name" value="PPDK_N"/>
    <property type="match status" value="1"/>
</dbReference>
<dbReference type="Proteomes" id="UP000218890">
    <property type="component" value="Chromosome"/>
</dbReference>
<dbReference type="NCBIfam" id="NF004508">
    <property type="entry name" value="PRK05849.1"/>
    <property type="match status" value="1"/>
</dbReference>
<feature type="domain" description="PEP-utilising enzyme mobile" evidence="1">
    <location>
        <begin position="959"/>
        <end position="1023"/>
    </location>
</feature>